<dbReference type="SUPFAM" id="SSF53383">
    <property type="entry name" value="PLP-dependent transferases"/>
    <property type="match status" value="1"/>
</dbReference>
<gene>
    <name evidence="5" type="ORF">CYL18_14025</name>
</gene>
<sequence>MYSFKNDYCEGAHPALLKALVESNMQQEEGYGYDTFTKEAIRLLKEKIQNPDIDIHFLNGGTQTNLTAISAFLKPHHAVIAPHTGHIFVNEAGAIEATGHKVITVPGYNGKLKPEQVEAVLAAHPDEHTVRPKLVYISNPTELGTIYKKDELRALKEVCTKNNLYLYVDGARLGSALMSAENDMTLAEFAAYPDAFYIGGTKNGALMGEALIIQRDELKEDFRYSMKQKGAMLAKSRLLGIQFTELFKGHLFWDLADHANLMAQRLQDGLAANGVTFLVQASTNQLFPVLSDQLIEELQKKYSFYIWQRVNEKTSAIRLITSWATREEKVDQFIADVKAIKNRIEKKQTSFA</sequence>
<reference evidence="5 6" key="1">
    <citation type="submission" date="2017-12" db="EMBL/GenBank/DDBJ databases">
        <title>Taxonomic description and draft genome of Pradoshia cofamensis Gen. nov., sp. nov., a thermotolerant bacillale isolated from anterior gut of earthworm Eisenia fetida.</title>
        <authorList>
            <person name="Saha T."/>
            <person name="Chakraborty R."/>
        </authorList>
    </citation>
    <scope>NUCLEOTIDE SEQUENCE [LARGE SCALE GENOMIC DNA]</scope>
    <source>
        <strain evidence="5 6">EAG3</strain>
    </source>
</reference>
<accession>A0A2S7MXJ1</accession>
<dbReference type="PANTHER" id="PTHR48097:SF5">
    <property type="entry name" value="LOW SPECIFICITY L-THREONINE ALDOLASE"/>
    <property type="match status" value="1"/>
</dbReference>
<protein>
    <submittedName>
        <fullName evidence="5">Threonine aldolase</fullName>
    </submittedName>
</protein>
<dbReference type="Proteomes" id="UP000239663">
    <property type="component" value="Unassembled WGS sequence"/>
</dbReference>
<dbReference type="AlphaFoldDB" id="A0A2S7MXJ1"/>
<organism evidence="5 6">
    <name type="scientific">Pradoshia eiseniae</name>
    <dbReference type="NCBI Taxonomy" id="2064768"/>
    <lineage>
        <taxon>Bacteria</taxon>
        <taxon>Bacillati</taxon>
        <taxon>Bacillota</taxon>
        <taxon>Bacilli</taxon>
        <taxon>Bacillales</taxon>
        <taxon>Bacillaceae</taxon>
        <taxon>Pradoshia</taxon>
    </lineage>
</organism>
<dbReference type="InterPro" id="IPR015422">
    <property type="entry name" value="PyrdxlP-dep_Trfase_small"/>
</dbReference>
<dbReference type="InterPro" id="IPR001597">
    <property type="entry name" value="ArAA_b-elim_lyase/Thr_aldolase"/>
</dbReference>
<comment type="similarity">
    <text evidence="2">Belongs to the threonine aldolase family.</text>
</comment>
<dbReference type="EMBL" id="PKOZ01000009">
    <property type="protein sequence ID" value="PQD94521.1"/>
    <property type="molecule type" value="Genomic_DNA"/>
</dbReference>
<evidence type="ECO:0000313" key="5">
    <source>
        <dbReference type="EMBL" id="PQD94521.1"/>
    </source>
</evidence>
<dbReference type="OrthoDB" id="9774495at2"/>
<dbReference type="RefSeq" id="WP_104850159.1">
    <property type="nucleotide sequence ID" value="NZ_PKOZ01000009.1"/>
</dbReference>
<dbReference type="Gene3D" id="3.40.640.10">
    <property type="entry name" value="Type I PLP-dependent aspartate aminotransferase-like (Major domain)"/>
    <property type="match status" value="1"/>
</dbReference>
<evidence type="ECO:0000256" key="3">
    <source>
        <dbReference type="ARBA" id="ARBA00022898"/>
    </source>
</evidence>
<dbReference type="GO" id="GO:0016829">
    <property type="term" value="F:lyase activity"/>
    <property type="evidence" value="ECO:0007669"/>
    <property type="project" value="InterPro"/>
</dbReference>
<dbReference type="GO" id="GO:0006520">
    <property type="term" value="P:amino acid metabolic process"/>
    <property type="evidence" value="ECO:0007669"/>
    <property type="project" value="InterPro"/>
</dbReference>
<name>A0A2S7MXJ1_9BACI</name>
<keyword evidence="3" id="KW-0663">Pyridoxal phosphate</keyword>
<dbReference type="PANTHER" id="PTHR48097">
    <property type="entry name" value="L-THREONINE ALDOLASE-RELATED"/>
    <property type="match status" value="1"/>
</dbReference>
<dbReference type="Gene3D" id="3.90.1150.10">
    <property type="entry name" value="Aspartate Aminotransferase, domain 1"/>
    <property type="match status" value="1"/>
</dbReference>
<comment type="caution">
    <text evidence="5">The sequence shown here is derived from an EMBL/GenBank/DDBJ whole genome shotgun (WGS) entry which is preliminary data.</text>
</comment>
<evidence type="ECO:0000313" key="6">
    <source>
        <dbReference type="Proteomes" id="UP000239663"/>
    </source>
</evidence>
<dbReference type="Pfam" id="PF01212">
    <property type="entry name" value="Beta_elim_lyase"/>
    <property type="match status" value="1"/>
</dbReference>
<dbReference type="InterPro" id="IPR015421">
    <property type="entry name" value="PyrdxlP-dep_Trfase_major"/>
</dbReference>
<proteinExistence type="inferred from homology"/>
<evidence type="ECO:0000259" key="4">
    <source>
        <dbReference type="Pfam" id="PF01212"/>
    </source>
</evidence>
<comment type="cofactor">
    <cofactor evidence="1">
        <name>pyridoxal 5'-phosphate</name>
        <dbReference type="ChEBI" id="CHEBI:597326"/>
    </cofactor>
</comment>
<evidence type="ECO:0000256" key="2">
    <source>
        <dbReference type="ARBA" id="ARBA00006966"/>
    </source>
</evidence>
<feature type="domain" description="Aromatic amino acid beta-eliminating lyase/threonine aldolase" evidence="4">
    <location>
        <begin position="17"/>
        <end position="290"/>
    </location>
</feature>
<evidence type="ECO:0000256" key="1">
    <source>
        <dbReference type="ARBA" id="ARBA00001933"/>
    </source>
</evidence>
<dbReference type="InterPro" id="IPR015424">
    <property type="entry name" value="PyrdxlP-dep_Trfase"/>
</dbReference>
<keyword evidence="6" id="KW-1185">Reference proteome</keyword>